<comment type="similarity">
    <text evidence="2 8">Belongs to the bacterial ribosomal protein bS20 family.</text>
</comment>
<dbReference type="PANTHER" id="PTHR33398:SF1">
    <property type="entry name" value="SMALL RIBOSOMAL SUBUNIT PROTEIN BS20C"/>
    <property type="match status" value="1"/>
</dbReference>
<evidence type="ECO:0000313" key="10">
    <source>
        <dbReference type="Proteomes" id="UP000665020"/>
    </source>
</evidence>
<keyword evidence="5 8" id="KW-0689">Ribosomal protein</keyword>
<dbReference type="SUPFAM" id="SSF46992">
    <property type="entry name" value="Ribosomal protein S20"/>
    <property type="match status" value="1"/>
</dbReference>
<keyword evidence="6 8" id="KW-0687">Ribonucleoprotein</keyword>
<dbReference type="InterPro" id="IPR036510">
    <property type="entry name" value="Ribosomal_bS20_sf"/>
</dbReference>
<dbReference type="PANTHER" id="PTHR33398">
    <property type="entry name" value="30S RIBOSOMAL PROTEIN S20"/>
    <property type="match status" value="1"/>
</dbReference>
<accession>A0A8A7KGD4</accession>
<dbReference type="RefSeq" id="WP_125989788.1">
    <property type="nucleotide sequence ID" value="NZ_CP046640.1"/>
</dbReference>
<evidence type="ECO:0000256" key="1">
    <source>
        <dbReference type="ARBA" id="ARBA00003134"/>
    </source>
</evidence>
<name>A0A8A7KGD4_9FIRM</name>
<dbReference type="GO" id="GO:0003735">
    <property type="term" value="F:structural constituent of ribosome"/>
    <property type="evidence" value="ECO:0007669"/>
    <property type="project" value="InterPro"/>
</dbReference>
<gene>
    <name evidence="8 9" type="primary">rpsT</name>
    <name evidence="9" type="ORF">GM661_08125</name>
</gene>
<keyword evidence="4 8" id="KW-0694">RNA-binding</keyword>
<dbReference type="GO" id="GO:0070181">
    <property type="term" value="F:small ribosomal subunit rRNA binding"/>
    <property type="evidence" value="ECO:0007669"/>
    <property type="project" value="TreeGrafter"/>
</dbReference>
<dbReference type="GO" id="GO:0005829">
    <property type="term" value="C:cytosol"/>
    <property type="evidence" value="ECO:0007669"/>
    <property type="project" value="TreeGrafter"/>
</dbReference>
<evidence type="ECO:0000256" key="6">
    <source>
        <dbReference type="ARBA" id="ARBA00023274"/>
    </source>
</evidence>
<sequence>MPIIKSAKKRVKTAEKRTIRNREWKDKLKNNIKDFEKTVEEGDSSTAGDKLQTAIKTIDKAVSKGIIHKNNAARKKSRLTKMYNKIS</sequence>
<dbReference type="Proteomes" id="UP000665020">
    <property type="component" value="Chromosome"/>
</dbReference>
<dbReference type="KEGG" id="ifn:GM661_08125"/>
<dbReference type="FunFam" id="1.20.58.110:FF:000001">
    <property type="entry name" value="30S ribosomal protein S20"/>
    <property type="match status" value="1"/>
</dbReference>
<dbReference type="InterPro" id="IPR002583">
    <property type="entry name" value="Ribosomal_bS20"/>
</dbReference>
<comment type="function">
    <text evidence="1 8">Binds directly to 16S ribosomal RNA.</text>
</comment>
<dbReference type="HAMAP" id="MF_00500">
    <property type="entry name" value="Ribosomal_bS20"/>
    <property type="match status" value="1"/>
</dbReference>
<evidence type="ECO:0000256" key="4">
    <source>
        <dbReference type="ARBA" id="ARBA00022884"/>
    </source>
</evidence>
<dbReference type="GO" id="GO:0015935">
    <property type="term" value="C:small ribosomal subunit"/>
    <property type="evidence" value="ECO:0007669"/>
    <property type="project" value="TreeGrafter"/>
</dbReference>
<reference evidence="9" key="1">
    <citation type="submission" date="2019-12" db="EMBL/GenBank/DDBJ databases">
        <authorList>
            <person name="zhang j."/>
            <person name="sun C.M."/>
        </authorList>
    </citation>
    <scope>NUCLEOTIDE SEQUENCE</scope>
    <source>
        <strain evidence="9">NS-1</strain>
    </source>
</reference>
<dbReference type="EMBL" id="CP046640">
    <property type="protein sequence ID" value="QTL97947.1"/>
    <property type="molecule type" value="Genomic_DNA"/>
</dbReference>
<evidence type="ECO:0000313" key="9">
    <source>
        <dbReference type="EMBL" id="QTL97947.1"/>
    </source>
</evidence>
<dbReference type="Pfam" id="PF01649">
    <property type="entry name" value="Ribosomal_S20p"/>
    <property type="match status" value="1"/>
</dbReference>
<evidence type="ECO:0000256" key="8">
    <source>
        <dbReference type="HAMAP-Rule" id="MF_00500"/>
    </source>
</evidence>
<keyword evidence="10" id="KW-1185">Reference proteome</keyword>
<organism evidence="9 10">
    <name type="scientific">Iocasia fonsfrigidae</name>
    <dbReference type="NCBI Taxonomy" id="2682810"/>
    <lineage>
        <taxon>Bacteria</taxon>
        <taxon>Bacillati</taxon>
        <taxon>Bacillota</taxon>
        <taxon>Clostridia</taxon>
        <taxon>Halanaerobiales</taxon>
        <taxon>Halanaerobiaceae</taxon>
        <taxon>Iocasia</taxon>
    </lineage>
</organism>
<evidence type="ECO:0000256" key="2">
    <source>
        <dbReference type="ARBA" id="ARBA00007634"/>
    </source>
</evidence>
<dbReference type="NCBIfam" id="TIGR00029">
    <property type="entry name" value="S20"/>
    <property type="match status" value="1"/>
</dbReference>
<dbReference type="AlphaFoldDB" id="A0A8A7KGD4"/>
<evidence type="ECO:0000256" key="5">
    <source>
        <dbReference type="ARBA" id="ARBA00022980"/>
    </source>
</evidence>
<protein>
    <recommendedName>
        <fullName evidence="7 8">Small ribosomal subunit protein bS20</fullName>
    </recommendedName>
</protein>
<dbReference type="GO" id="GO:0006412">
    <property type="term" value="P:translation"/>
    <property type="evidence" value="ECO:0007669"/>
    <property type="project" value="UniProtKB-UniRule"/>
</dbReference>
<dbReference type="Gene3D" id="1.20.58.110">
    <property type="entry name" value="Ribosomal protein S20"/>
    <property type="match status" value="1"/>
</dbReference>
<evidence type="ECO:0000256" key="3">
    <source>
        <dbReference type="ARBA" id="ARBA00022730"/>
    </source>
</evidence>
<evidence type="ECO:0000256" key="7">
    <source>
        <dbReference type="ARBA" id="ARBA00035136"/>
    </source>
</evidence>
<keyword evidence="3 8" id="KW-0699">rRNA-binding</keyword>
<proteinExistence type="inferred from homology"/>